<organism evidence="1 2">
    <name type="scientific">Xenoophorus captivus</name>
    <dbReference type="NCBI Taxonomy" id="1517983"/>
    <lineage>
        <taxon>Eukaryota</taxon>
        <taxon>Metazoa</taxon>
        <taxon>Chordata</taxon>
        <taxon>Craniata</taxon>
        <taxon>Vertebrata</taxon>
        <taxon>Euteleostomi</taxon>
        <taxon>Actinopterygii</taxon>
        <taxon>Neopterygii</taxon>
        <taxon>Teleostei</taxon>
        <taxon>Neoteleostei</taxon>
        <taxon>Acanthomorphata</taxon>
        <taxon>Ovalentaria</taxon>
        <taxon>Atherinomorphae</taxon>
        <taxon>Cyprinodontiformes</taxon>
        <taxon>Goodeidae</taxon>
        <taxon>Xenoophorus</taxon>
    </lineage>
</organism>
<accession>A0ABV0SFY7</accession>
<sequence>MRCYGYWSPVCHTPTVAFPHFALQHIGIPEVRGEWQSRGWMRRARNEMDRSEDYNVCVSRRRAETWGLLRAGKTFSVVTLRMSEMTQSQLQTYQPVTQAWSKWVKTQGGR</sequence>
<protein>
    <submittedName>
        <fullName evidence="1">Uncharacterized protein</fullName>
    </submittedName>
</protein>
<gene>
    <name evidence="1" type="ORF">XENOCAPTIV_018233</name>
</gene>
<evidence type="ECO:0000313" key="1">
    <source>
        <dbReference type="EMBL" id="MEQ2219459.1"/>
    </source>
</evidence>
<evidence type="ECO:0000313" key="2">
    <source>
        <dbReference type="Proteomes" id="UP001434883"/>
    </source>
</evidence>
<reference evidence="1 2" key="1">
    <citation type="submission" date="2021-06" db="EMBL/GenBank/DDBJ databases">
        <authorList>
            <person name="Palmer J.M."/>
        </authorList>
    </citation>
    <scope>NUCLEOTIDE SEQUENCE [LARGE SCALE GENOMIC DNA]</scope>
    <source>
        <strain evidence="1 2">XC_2019</strain>
        <tissue evidence="1">Muscle</tissue>
    </source>
</reference>
<proteinExistence type="predicted"/>
<dbReference type="EMBL" id="JAHRIN010079446">
    <property type="protein sequence ID" value="MEQ2219459.1"/>
    <property type="molecule type" value="Genomic_DNA"/>
</dbReference>
<keyword evidence="2" id="KW-1185">Reference proteome</keyword>
<name>A0ABV0SFY7_9TELE</name>
<dbReference type="Proteomes" id="UP001434883">
    <property type="component" value="Unassembled WGS sequence"/>
</dbReference>
<comment type="caution">
    <text evidence="1">The sequence shown here is derived from an EMBL/GenBank/DDBJ whole genome shotgun (WGS) entry which is preliminary data.</text>
</comment>